<dbReference type="EMBL" id="AP028912">
    <property type="protein sequence ID" value="BES92857.1"/>
    <property type="molecule type" value="Genomic_DNA"/>
</dbReference>
<evidence type="ECO:0000256" key="4">
    <source>
        <dbReference type="SAM" id="Phobius"/>
    </source>
</evidence>
<evidence type="ECO:0000313" key="6">
    <source>
        <dbReference type="EMBL" id="BES92857.1"/>
    </source>
</evidence>
<organism evidence="6 7">
    <name type="scientific">Nesidiocoris tenuis</name>
    <dbReference type="NCBI Taxonomy" id="355587"/>
    <lineage>
        <taxon>Eukaryota</taxon>
        <taxon>Metazoa</taxon>
        <taxon>Ecdysozoa</taxon>
        <taxon>Arthropoda</taxon>
        <taxon>Hexapoda</taxon>
        <taxon>Insecta</taxon>
        <taxon>Pterygota</taxon>
        <taxon>Neoptera</taxon>
        <taxon>Paraneoptera</taxon>
        <taxon>Hemiptera</taxon>
        <taxon>Heteroptera</taxon>
        <taxon>Panheteroptera</taxon>
        <taxon>Cimicomorpha</taxon>
        <taxon>Miridae</taxon>
        <taxon>Dicyphina</taxon>
        <taxon>Nesidiocoris</taxon>
    </lineage>
</organism>
<dbReference type="SUPFAM" id="SSF52058">
    <property type="entry name" value="L domain-like"/>
    <property type="match status" value="1"/>
</dbReference>
<dbReference type="InterPro" id="IPR032675">
    <property type="entry name" value="LRR_dom_sf"/>
</dbReference>
<evidence type="ECO:0000256" key="5">
    <source>
        <dbReference type="SAM" id="SignalP"/>
    </source>
</evidence>
<evidence type="ECO:0000256" key="3">
    <source>
        <dbReference type="ARBA" id="ARBA00022737"/>
    </source>
</evidence>
<keyword evidence="4" id="KW-0472">Membrane</keyword>
<evidence type="ECO:0000256" key="1">
    <source>
        <dbReference type="ARBA" id="ARBA00022614"/>
    </source>
</evidence>
<evidence type="ECO:0000313" key="7">
    <source>
        <dbReference type="Proteomes" id="UP001307889"/>
    </source>
</evidence>
<dbReference type="PANTHER" id="PTHR24369:SF210">
    <property type="entry name" value="CHAOPTIN-RELATED"/>
    <property type="match status" value="1"/>
</dbReference>
<dbReference type="PANTHER" id="PTHR24369">
    <property type="entry name" value="ANTIGEN BSP, PUTATIVE-RELATED"/>
    <property type="match status" value="1"/>
</dbReference>
<keyword evidence="4" id="KW-1133">Transmembrane helix</keyword>
<name>A0ABN7AR66_9HEMI</name>
<protein>
    <submittedName>
        <fullName evidence="6">Leucine rich repeat</fullName>
    </submittedName>
</protein>
<sequence>MKVFLILLVVLIASKWKGVAGGFCQNQRNSATHCEKIEVNKTDKILCTGEFNHSYTEYTKLRTLVICNVGSNGYDPRVISHFQHLYRFTLIYSNITYFTQPFPEHLHLQVLNLTHLGIHRLQVDVFRNLKFLKILDLSYNRLRSFGKHHSEFLPSLQQLYLRGNKWECNAELKWILGKRHGNLSRKVADLNRLVCSDSKFEGKSPPALTVMTMIKNLELECPRRGDFYCKCKLDNVVQNTLNDRTWEPVITVNCSNMDFTELPAQLPNRTKNLIINNNKIANVTPLLNNSWYRGVSYIDLENNRISFVDQLEGSDWLVTFNVLNLRGNNLTTLPTYAFDNAFEKNSNILAVYLENNSWVCDCSFTPKFQDLLKKHRRIIYDWERIRCAESNHDLNSYKVIKDLPLVSICMNPNSFPLSVWDIINAVLTFLIGFVLVKFLYDYWVYKTTAQLPWIASKIP</sequence>
<evidence type="ECO:0000256" key="2">
    <source>
        <dbReference type="ARBA" id="ARBA00022729"/>
    </source>
</evidence>
<keyword evidence="7" id="KW-1185">Reference proteome</keyword>
<gene>
    <name evidence="6" type="ORF">NTJ_05666</name>
</gene>
<dbReference type="Pfam" id="PF13855">
    <property type="entry name" value="LRR_8"/>
    <property type="match status" value="1"/>
</dbReference>
<keyword evidence="1" id="KW-0433">Leucine-rich repeat</keyword>
<dbReference type="Gene3D" id="3.80.10.10">
    <property type="entry name" value="Ribonuclease Inhibitor"/>
    <property type="match status" value="2"/>
</dbReference>
<keyword evidence="4" id="KW-0812">Transmembrane</keyword>
<accession>A0ABN7AR66</accession>
<proteinExistence type="predicted"/>
<keyword evidence="3" id="KW-0677">Repeat</keyword>
<dbReference type="InterPro" id="IPR050541">
    <property type="entry name" value="LRR_TM_domain-containing"/>
</dbReference>
<dbReference type="InterPro" id="IPR001611">
    <property type="entry name" value="Leu-rich_rpt"/>
</dbReference>
<feature type="chain" id="PRO_5045431832" evidence="5">
    <location>
        <begin position="22"/>
        <end position="459"/>
    </location>
</feature>
<feature type="signal peptide" evidence="5">
    <location>
        <begin position="1"/>
        <end position="21"/>
    </location>
</feature>
<keyword evidence="2 5" id="KW-0732">Signal</keyword>
<reference evidence="6 7" key="1">
    <citation type="submission" date="2023-09" db="EMBL/GenBank/DDBJ databases">
        <title>Nesidiocoris tenuis whole genome shotgun sequence.</title>
        <authorList>
            <person name="Shibata T."/>
            <person name="Shimoda M."/>
            <person name="Kobayashi T."/>
            <person name="Uehara T."/>
        </authorList>
    </citation>
    <scope>NUCLEOTIDE SEQUENCE [LARGE SCALE GENOMIC DNA]</scope>
    <source>
        <strain evidence="6 7">Japan</strain>
    </source>
</reference>
<dbReference type="Proteomes" id="UP001307889">
    <property type="component" value="Chromosome 4"/>
</dbReference>
<feature type="transmembrane region" description="Helical" evidence="4">
    <location>
        <begin position="417"/>
        <end position="440"/>
    </location>
</feature>